<dbReference type="Proteomes" id="UP000294335">
    <property type="component" value="Unassembled WGS sequence"/>
</dbReference>
<evidence type="ECO:0000313" key="1">
    <source>
        <dbReference type="EMBL" id="SPO62428.1"/>
    </source>
</evidence>
<sequence>MGTFLFIVVSPFVAEPSIGSLD</sequence>
<protein>
    <submittedName>
        <fullName evidence="1">Uncharacterized protein</fullName>
    </submittedName>
</protein>
<keyword evidence="2" id="KW-1185">Reference proteome</keyword>
<comment type="caution">
    <text evidence="1">The sequence shown here is derived from an EMBL/GenBank/DDBJ whole genome shotgun (WGS) entry which is preliminary data.</text>
</comment>
<proteinExistence type="predicted"/>
<evidence type="ECO:0000313" key="2">
    <source>
        <dbReference type="Proteomes" id="UP000294335"/>
    </source>
</evidence>
<dbReference type="EMBL" id="OPYN01000172">
    <property type="protein sequence ID" value="SPO62428.1"/>
    <property type="molecule type" value="Genomic_DNA"/>
</dbReference>
<dbReference type="AlphaFoldDB" id="A0AAQ1SUU1"/>
<reference evidence="1 2" key="1">
    <citation type="submission" date="2018-02" db="EMBL/GenBank/DDBJ databases">
        <authorList>
            <person name="Dubost A."/>
        </authorList>
    </citation>
    <scope>NUCLEOTIDE SEQUENCE [LARGE SCALE GENOMIC DNA]</scope>
    <source>
        <strain evidence="2">JV551A3</strain>
    </source>
</reference>
<accession>A0AAQ1SUU1</accession>
<organism evidence="1 2">
    <name type="scientific">Pseudomonas inefficax</name>
    <dbReference type="NCBI Taxonomy" id="2078786"/>
    <lineage>
        <taxon>Bacteria</taxon>
        <taxon>Pseudomonadati</taxon>
        <taxon>Pseudomonadota</taxon>
        <taxon>Gammaproteobacteria</taxon>
        <taxon>Pseudomonadales</taxon>
        <taxon>Pseudomonadaceae</taxon>
        <taxon>Pseudomonas</taxon>
    </lineage>
</organism>
<gene>
    <name evidence="1" type="ORF">JV551A3_V1_1720054</name>
</gene>
<name>A0AAQ1SUU1_9PSED</name>